<sequence>MMSIVLGAAGWVDGCCGTHRGCSAGGDGDDDDVVADDDDDDNNGGKTGVAVAVVVMERFDSITLRPNATVVSSRGRCLVFLFVLGVSAYSLEATDDDDDGHAYAATISQVCCSHVRRVCQ</sequence>
<organism evidence="2 3">
    <name type="scientific">Musca domestica</name>
    <name type="common">House fly</name>
    <dbReference type="NCBI Taxonomy" id="7370"/>
    <lineage>
        <taxon>Eukaryota</taxon>
        <taxon>Metazoa</taxon>
        <taxon>Ecdysozoa</taxon>
        <taxon>Arthropoda</taxon>
        <taxon>Hexapoda</taxon>
        <taxon>Insecta</taxon>
        <taxon>Pterygota</taxon>
        <taxon>Neoptera</taxon>
        <taxon>Endopterygota</taxon>
        <taxon>Diptera</taxon>
        <taxon>Brachycera</taxon>
        <taxon>Muscomorpha</taxon>
        <taxon>Muscoidea</taxon>
        <taxon>Muscidae</taxon>
        <taxon>Musca</taxon>
    </lineage>
</organism>
<dbReference type="GeneID" id="109612293"/>
<proteinExistence type="predicted"/>
<dbReference type="Proteomes" id="UP001652621">
    <property type="component" value="Unplaced"/>
</dbReference>
<dbReference type="VEuPathDB" id="VectorBase:MDOMA2_003813"/>
<reference evidence="3" key="1">
    <citation type="submission" date="2025-08" db="UniProtKB">
        <authorList>
            <consortium name="RefSeq"/>
        </authorList>
    </citation>
    <scope>IDENTIFICATION</scope>
    <source>
        <strain evidence="3">Aabys</strain>
        <tissue evidence="3">Whole body</tissue>
    </source>
</reference>
<feature type="region of interest" description="Disordered" evidence="1">
    <location>
        <begin position="26"/>
        <end position="45"/>
    </location>
</feature>
<evidence type="ECO:0000256" key="1">
    <source>
        <dbReference type="SAM" id="MobiDB-lite"/>
    </source>
</evidence>
<dbReference type="RefSeq" id="XP_019891818.2">
    <property type="nucleotide sequence ID" value="XM_020036259.2"/>
</dbReference>
<feature type="compositionally biased region" description="Acidic residues" evidence="1">
    <location>
        <begin position="27"/>
        <end position="42"/>
    </location>
</feature>
<evidence type="ECO:0000313" key="3">
    <source>
        <dbReference type="RefSeq" id="XP_019891818.2"/>
    </source>
</evidence>
<name>A0A9J7DE95_MUSDO</name>
<gene>
    <name evidence="3" type="primary">LOC109612293</name>
</gene>
<evidence type="ECO:0000313" key="2">
    <source>
        <dbReference type="Proteomes" id="UP001652621"/>
    </source>
</evidence>
<dbReference type="KEGG" id="mde:109612293"/>
<accession>A0A9J7DE95</accession>
<dbReference type="AlphaFoldDB" id="A0A9J7DE95"/>
<protein>
    <submittedName>
        <fullName evidence="3">Uncharacterized protein LOC109612293</fullName>
    </submittedName>
</protein>
<keyword evidence="2" id="KW-1185">Reference proteome</keyword>